<evidence type="ECO:0000256" key="7">
    <source>
        <dbReference type="ARBA" id="ARBA00022917"/>
    </source>
</evidence>
<dbReference type="GO" id="GO:0004820">
    <property type="term" value="F:glycine-tRNA ligase activity"/>
    <property type="evidence" value="ECO:0007669"/>
    <property type="project" value="UniProtKB-EC"/>
</dbReference>
<dbReference type="InterPro" id="IPR027031">
    <property type="entry name" value="Gly-tRNA_synthase/POLG2"/>
</dbReference>
<evidence type="ECO:0000256" key="4">
    <source>
        <dbReference type="ARBA" id="ARBA00022598"/>
    </source>
</evidence>
<dbReference type="Gene3D" id="3.30.930.10">
    <property type="entry name" value="Bira Bifunctional Protein, Domain 2"/>
    <property type="match status" value="1"/>
</dbReference>
<dbReference type="InterPro" id="IPR006195">
    <property type="entry name" value="aa-tRNA-synth_II"/>
</dbReference>
<dbReference type="PROSITE" id="PS50862">
    <property type="entry name" value="AA_TRNA_LIGASE_II"/>
    <property type="match status" value="1"/>
</dbReference>
<evidence type="ECO:0000256" key="8">
    <source>
        <dbReference type="ARBA" id="ARBA00023146"/>
    </source>
</evidence>
<dbReference type="InterPro" id="IPR004154">
    <property type="entry name" value="Anticodon-bd"/>
</dbReference>
<evidence type="ECO:0000256" key="5">
    <source>
        <dbReference type="ARBA" id="ARBA00022741"/>
    </source>
</evidence>
<evidence type="ECO:0000256" key="1">
    <source>
        <dbReference type="ARBA" id="ARBA00008226"/>
    </source>
</evidence>
<dbReference type="GO" id="GO:0005524">
    <property type="term" value="F:ATP binding"/>
    <property type="evidence" value="ECO:0007669"/>
    <property type="project" value="UniProtKB-KW"/>
</dbReference>
<keyword evidence="6" id="KW-0067">ATP-binding</keyword>
<dbReference type="EC" id="6.1.1.14" evidence="2"/>
<evidence type="ECO:0000313" key="10">
    <source>
        <dbReference type="EMBL" id="SVB24546.1"/>
    </source>
</evidence>
<keyword evidence="3" id="KW-0963">Cytoplasm</keyword>
<dbReference type="SUPFAM" id="SSF55681">
    <property type="entry name" value="Class II aaRS and biotin synthetases"/>
    <property type="match status" value="1"/>
</dbReference>
<evidence type="ECO:0000259" key="9">
    <source>
        <dbReference type="PROSITE" id="PS50862"/>
    </source>
</evidence>
<dbReference type="EMBL" id="UINC01034150">
    <property type="protein sequence ID" value="SVB24546.1"/>
    <property type="molecule type" value="Genomic_DNA"/>
</dbReference>
<keyword evidence="8" id="KW-0030">Aminoacyl-tRNA synthetase</keyword>
<dbReference type="InterPro" id="IPR002315">
    <property type="entry name" value="tRNA-synt_gly"/>
</dbReference>
<reference evidence="10" key="1">
    <citation type="submission" date="2018-05" db="EMBL/GenBank/DDBJ databases">
        <authorList>
            <person name="Lanie J.A."/>
            <person name="Ng W.-L."/>
            <person name="Kazmierczak K.M."/>
            <person name="Andrzejewski T.M."/>
            <person name="Davidsen T.M."/>
            <person name="Wayne K.J."/>
            <person name="Tettelin H."/>
            <person name="Glass J.I."/>
            <person name="Rusch D."/>
            <person name="Podicherti R."/>
            <person name="Tsui H.-C.T."/>
            <person name="Winkler M.E."/>
        </authorList>
    </citation>
    <scope>NUCLEOTIDE SEQUENCE</scope>
</reference>
<protein>
    <recommendedName>
        <fullName evidence="2">glycine--tRNA ligase</fullName>
        <ecNumber evidence="2">6.1.1.14</ecNumber>
    </recommendedName>
</protein>
<keyword evidence="4" id="KW-0436">Ligase</keyword>
<evidence type="ECO:0000256" key="3">
    <source>
        <dbReference type="ARBA" id="ARBA00022490"/>
    </source>
</evidence>
<comment type="similarity">
    <text evidence="1">Belongs to the class-II aminoacyl-tRNA synthetase family.</text>
</comment>
<dbReference type="InterPro" id="IPR002314">
    <property type="entry name" value="aa-tRNA-synt_IIb"/>
</dbReference>
<dbReference type="Pfam" id="PF00587">
    <property type="entry name" value="tRNA-synt_2b"/>
    <property type="match status" value="1"/>
</dbReference>
<gene>
    <name evidence="10" type="ORF">METZ01_LOCUS177400</name>
</gene>
<organism evidence="10">
    <name type="scientific">marine metagenome</name>
    <dbReference type="NCBI Taxonomy" id="408172"/>
    <lineage>
        <taxon>unclassified sequences</taxon>
        <taxon>metagenomes</taxon>
        <taxon>ecological metagenomes</taxon>
    </lineage>
</organism>
<dbReference type="CDD" id="cd00774">
    <property type="entry name" value="GlyRS-like_core"/>
    <property type="match status" value="1"/>
</dbReference>
<feature type="non-terminal residue" evidence="10">
    <location>
        <position position="426"/>
    </location>
</feature>
<dbReference type="PANTHER" id="PTHR10745:SF8">
    <property type="entry name" value="DNA POLYMERASE SUBUNIT GAMMA-2, MITOCHONDRIAL"/>
    <property type="match status" value="1"/>
</dbReference>
<keyword evidence="5" id="KW-0547">Nucleotide-binding</keyword>
<sequence length="426" mass="49543">MDKTIEKIVSLCKRRGFIFQSSDIYGGFSAVYDYGPLGIELKNNISQLWWKEMTQAHENIVGLDSGILMHPKIWEASGHVGAFNDPLVDCKQCKARYRADEFAEDFSSLNWADTQCPKCGTTGNLTEPRQFNLMFKTHIGPVEETGTEAFLRPETAQGIYVNYQLVQGAMRMKVPFGIAQIGKAFRNEITARNFIFRTREFEQMEMQYFVKPGTDDDFMQEWKEKRFQFYPDVLGITDSKLRFHEHGEDELAHYAKEAWDIEYEFPFGWSEIEGVHNRTDFDLARHEEFSGKNLSYFDQPNNERFLPYIIETSAGLNRMLLTVLTDAYWEDEENKRVVMKLHPRLAPVKAVVCPLVKKDGLPEKAREIMDMLKPHFKVIYDQQGSIGKRYYRQDEAGTPFGITVDHQSTEDNTITLRHRDTQQQDR</sequence>
<dbReference type="InterPro" id="IPR045864">
    <property type="entry name" value="aa-tRNA-synth_II/BPL/LPL"/>
</dbReference>
<keyword evidence="7" id="KW-0648">Protein biosynthesis</keyword>
<dbReference type="NCBIfam" id="NF003211">
    <property type="entry name" value="PRK04173.1"/>
    <property type="match status" value="1"/>
</dbReference>
<dbReference type="Pfam" id="PF03129">
    <property type="entry name" value="HGTP_anticodon"/>
    <property type="match status" value="1"/>
</dbReference>
<dbReference type="InterPro" id="IPR033731">
    <property type="entry name" value="GlyRS-like_core"/>
</dbReference>
<feature type="domain" description="Aminoacyl-transfer RNA synthetases class-II family profile" evidence="9">
    <location>
        <begin position="6"/>
        <end position="347"/>
    </location>
</feature>
<accession>A0A382CEN6</accession>
<proteinExistence type="inferred from homology"/>
<dbReference type="GO" id="GO:0006426">
    <property type="term" value="P:glycyl-tRNA aminoacylation"/>
    <property type="evidence" value="ECO:0007669"/>
    <property type="project" value="InterPro"/>
</dbReference>
<dbReference type="Gene3D" id="3.40.50.800">
    <property type="entry name" value="Anticodon-binding domain"/>
    <property type="match status" value="1"/>
</dbReference>
<dbReference type="InterPro" id="IPR036621">
    <property type="entry name" value="Anticodon-bd_dom_sf"/>
</dbReference>
<dbReference type="SUPFAM" id="SSF52954">
    <property type="entry name" value="Class II aaRS ABD-related"/>
    <property type="match status" value="1"/>
</dbReference>
<dbReference type="NCBIfam" id="TIGR00389">
    <property type="entry name" value="glyS_dimeric"/>
    <property type="match status" value="1"/>
</dbReference>
<dbReference type="InterPro" id="IPR022961">
    <property type="entry name" value="Gly_tRNA_ligase_bac"/>
</dbReference>
<dbReference type="GO" id="GO:0005737">
    <property type="term" value="C:cytoplasm"/>
    <property type="evidence" value="ECO:0007669"/>
    <property type="project" value="InterPro"/>
</dbReference>
<dbReference type="PRINTS" id="PR01043">
    <property type="entry name" value="TRNASYNTHGLY"/>
</dbReference>
<evidence type="ECO:0000256" key="2">
    <source>
        <dbReference type="ARBA" id="ARBA00012829"/>
    </source>
</evidence>
<name>A0A382CEN6_9ZZZZ</name>
<dbReference type="AlphaFoldDB" id="A0A382CEN6"/>
<dbReference type="HAMAP" id="MF_00253_B">
    <property type="entry name" value="Gly_tRNA_synth_B"/>
    <property type="match status" value="1"/>
</dbReference>
<dbReference type="PANTHER" id="PTHR10745">
    <property type="entry name" value="GLYCYL-TRNA SYNTHETASE/DNA POLYMERASE SUBUNIT GAMMA-2"/>
    <property type="match status" value="1"/>
</dbReference>
<evidence type="ECO:0000256" key="6">
    <source>
        <dbReference type="ARBA" id="ARBA00022840"/>
    </source>
</evidence>